<name>A0A328HDN1_ARTGO</name>
<comment type="caution">
    <text evidence="3">The sequence shown here is derived from an EMBL/GenBank/DDBJ whole genome shotgun (WGS) entry which is preliminary data.</text>
</comment>
<proteinExistence type="predicted"/>
<evidence type="ECO:0000313" key="4">
    <source>
        <dbReference type="Proteomes" id="UP000249166"/>
    </source>
</evidence>
<dbReference type="EMBL" id="QLNP01000105">
    <property type="protein sequence ID" value="RAM35083.1"/>
    <property type="molecule type" value="Genomic_DNA"/>
</dbReference>
<organism evidence="3 4">
    <name type="scientific">Arthrobacter globiformis</name>
    <dbReference type="NCBI Taxonomy" id="1665"/>
    <lineage>
        <taxon>Bacteria</taxon>
        <taxon>Bacillati</taxon>
        <taxon>Actinomycetota</taxon>
        <taxon>Actinomycetes</taxon>
        <taxon>Micrococcales</taxon>
        <taxon>Micrococcaceae</taxon>
        <taxon>Arthrobacter</taxon>
    </lineage>
</organism>
<reference evidence="3 4" key="1">
    <citation type="submission" date="2018-04" db="EMBL/GenBank/DDBJ databases">
        <title>Bacteria isolated from cave deposits of Manipur.</title>
        <authorList>
            <person name="Sahoo D."/>
            <person name="Sarangthem I."/>
            <person name="Nandeibam J."/>
        </authorList>
    </citation>
    <scope>NUCLEOTIDE SEQUENCE [LARGE SCALE GENOMIC DNA]</scope>
    <source>
        <strain evidence="4">mrc11</strain>
    </source>
</reference>
<feature type="transmembrane region" description="Helical" evidence="2">
    <location>
        <begin position="20"/>
        <end position="38"/>
    </location>
</feature>
<evidence type="ECO:0000256" key="1">
    <source>
        <dbReference type="SAM" id="MobiDB-lite"/>
    </source>
</evidence>
<dbReference type="RefSeq" id="WP_111905759.1">
    <property type="nucleotide sequence ID" value="NZ_QLNP01000105.1"/>
</dbReference>
<sequence>MNFSSPASAVPSLSRRQFGLILGGGALLLVGGGTYGIVSRGRPGGGAGLSTTFGTLSLVDAGRLARLDAQGQPAATPLASAVSQVTDGTRRAVAAGPPGIQRVSSRQGAAVDDHHSDPLLDSDWPQPGNFTWGDVVVLEVALTNVRPEPVLFSPGQLRLKLLPSGITVAPQDADRGPGTIAAGATEKVWISYLAPHDSVAMEIEYTGLDEDAPRALALPLLTVAQVRS</sequence>
<dbReference type="AlphaFoldDB" id="A0A328HDN1"/>
<gene>
    <name evidence="3" type="ORF">DBZ45_21015</name>
</gene>
<protein>
    <submittedName>
        <fullName evidence="3">Uncharacterized protein</fullName>
    </submittedName>
</protein>
<evidence type="ECO:0000256" key="2">
    <source>
        <dbReference type="SAM" id="Phobius"/>
    </source>
</evidence>
<keyword evidence="2" id="KW-1133">Transmembrane helix</keyword>
<keyword evidence="2" id="KW-0472">Membrane</keyword>
<feature type="region of interest" description="Disordered" evidence="1">
    <location>
        <begin position="94"/>
        <end position="114"/>
    </location>
</feature>
<evidence type="ECO:0000313" key="3">
    <source>
        <dbReference type="EMBL" id="RAM35083.1"/>
    </source>
</evidence>
<accession>A0A328HDN1</accession>
<keyword evidence="2" id="KW-0812">Transmembrane</keyword>
<dbReference type="OrthoDB" id="4929116at2"/>
<dbReference type="Proteomes" id="UP000249166">
    <property type="component" value="Unassembled WGS sequence"/>
</dbReference>